<feature type="transmembrane region" description="Helical" evidence="15">
    <location>
        <begin position="40"/>
        <end position="58"/>
    </location>
</feature>
<accession>A0ABU1G8I1</accession>
<dbReference type="RefSeq" id="WP_230446495.1">
    <property type="nucleotide sequence ID" value="NZ_JARWAI010000002.1"/>
</dbReference>
<sequence length="171" mass="18119">MKTPSIRYPALLGVFFCIVMMAVALGLEHIGGYEPCPLCVFQRVAVIATGIVLLLAAVHNPAGRAGKVIYGILGLLTAGTGAFIAGRHVWLQSLPADEVPTCGPGLDYMMDILPMQDVVAMVLTGSGECADIDVTLLGLSLPAWTLIGFGVLLLIPLRMIILARQRAMLFS</sequence>
<keyword evidence="5" id="KW-0997">Cell inner membrane</keyword>
<keyword evidence="13 14" id="KW-0676">Redox-active center</keyword>
<evidence type="ECO:0000256" key="13">
    <source>
        <dbReference type="ARBA" id="ARBA00023284"/>
    </source>
</evidence>
<feature type="topological domain" description="Periplasmic" evidence="14">
    <location>
        <begin position="27"/>
        <end position="44"/>
    </location>
</feature>
<dbReference type="InterPro" id="IPR003752">
    <property type="entry name" value="DiS_bond_form_DsbB/BdbC"/>
</dbReference>
<dbReference type="PANTHER" id="PTHR36570">
    <property type="entry name" value="DISULFIDE BOND FORMATION PROTEIN B"/>
    <property type="match status" value="1"/>
</dbReference>
<evidence type="ECO:0000256" key="7">
    <source>
        <dbReference type="ARBA" id="ARBA00022982"/>
    </source>
</evidence>
<keyword evidence="12 14" id="KW-0143">Chaperone</keyword>
<dbReference type="InterPro" id="IPR022920">
    <property type="entry name" value="Disulphide_bond_form_DsbB"/>
</dbReference>
<keyword evidence="4 14" id="KW-1003">Cell membrane</keyword>
<evidence type="ECO:0000313" key="16">
    <source>
        <dbReference type="EMBL" id="MDR5873770.1"/>
    </source>
</evidence>
<keyword evidence="11 14" id="KW-1015">Disulfide bond</keyword>
<organism evidence="16 17">
    <name type="scientific">Vreelandella gomseomensis</name>
    <dbReference type="NCBI Taxonomy" id="370766"/>
    <lineage>
        <taxon>Bacteria</taxon>
        <taxon>Pseudomonadati</taxon>
        <taxon>Pseudomonadota</taxon>
        <taxon>Gammaproteobacteria</taxon>
        <taxon>Oceanospirillales</taxon>
        <taxon>Halomonadaceae</taxon>
        <taxon>Vreelandella</taxon>
    </lineage>
</organism>
<feature type="transmembrane region" description="Helical" evidence="15">
    <location>
        <begin position="70"/>
        <end position="90"/>
    </location>
</feature>
<keyword evidence="6 14" id="KW-0812">Transmembrane</keyword>
<comment type="subcellular location">
    <subcellularLocation>
        <location evidence="1">Cell inner membrane</location>
        <topology evidence="1">Multi-pass membrane protein</topology>
    </subcellularLocation>
    <subcellularLocation>
        <location evidence="14">Cell membrane</location>
        <topology evidence="14">Multi-pass membrane protein</topology>
    </subcellularLocation>
</comment>
<dbReference type="InterPro" id="IPR023380">
    <property type="entry name" value="DsbB-like_sf"/>
</dbReference>
<keyword evidence="7 14" id="KW-0249">Electron transport</keyword>
<keyword evidence="8 14" id="KW-1133">Transmembrane helix</keyword>
<keyword evidence="17" id="KW-1185">Reference proteome</keyword>
<evidence type="ECO:0000256" key="6">
    <source>
        <dbReference type="ARBA" id="ARBA00022692"/>
    </source>
</evidence>
<evidence type="ECO:0000256" key="1">
    <source>
        <dbReference type="ARBA" id="ARBA00004429"/>
    </source>
</evidence>
<evidence type="ECO:0000256" key="2">
    <source>
        <dbReference type="ARBA" id="ARBA00008823"/>
    </source>
</evidence>
<evidence type="ECO:0000256" key="4">
    <source>
        <dbReference type="ARBA" id="ARBA00022475"/>
    </source>
</evidence>
<keyword evidence="3 14" id="KW-0813">Transport</keyword>
<comment type="function">
    <text evidence="14">Required for disulfide bond formation in some periplasmic proteins. Acts by oxidizing the DsbA protein.</text>
</comment>
<evidence type="ECO:0000256" key="5">
    <source>
        <dbReference type="ARBA" id="ARBA00022519"/>
    </source>
</evidence>
<comment type="caution">
    <text evidence="16">The sequence shown here is derived from an EMBL/GenBank/DDBJ whole genome shotgun (WGS) entry which is preliminary data.</text>
</comment>
<evidence type="ECO:0000256" key="14">
    <source>
        <dbReference type="HAMAP-Rule" id="MF_00286"/>
    </source>
</evidence>
<gene>
    <name evidence="14" type="primary">dsbB</name>
    <name evidence="16" type="ORF">QC815_02440</name>
</gene>
<feature type="transmembrane region" description="Helical" evidence="15">
    <location>
        <begin position="141"/>
        <end position="161"/>
    </location>
</feature>
<evidence type="ECO:0000256" key="8">
    <source>
        <dbReference type="ARBA" id="ARBA00022989"/>
    </source>
</evidence>
<evidence type="ECO:0000256" key="10">
    <source>
        <dbReference type="ARBA" id="ARBA00023136"/>
    </source>
</evidence>
<evidence type="ECO:0000256" key="9">
    <source>
        <dbReference type="ARBA" id="ARBA00023002"/>
    </source>
</evidence>
<dbReference type="PANTHER" id="PTHR36570:SF3">
    <property type="entry name" value="DISULFIDE BOND FORMATION PROTEIN B"/>
    <property type="match status" value="1"/>
</dbReference>
<evidence type="ECO:0000313" key="17">
    <source>
        <dbReference type="Proteomes" id="UP001269267"/>
    </source>
</evidence>
<dbReference type="SUPFAM" id="SSF158442">
    <property type="entry name" value="DsbB-like"/>
    <property type="match status" value="1"/>
</dbReference>
<name>A0ABU1G8I1_9GAMM</name>
<evidence type="ECO:0000256" key="15">
    <source>
        <dbReference type="SAM" id="Phobius"/>
    </source>
</evidence>
<comment type="caution">
    <text evidence="14">Lacks conserved residue(s) required for the propagation of feature annotation.</text>
</comment>
<feature type="disulfide bond" description="Redox-active" evidence="14">
    <location>
        <begin position="36"/>
        <end position="39"/>
    </location>
</feature>
<evidence type="ECO:0000256" key="3">
    <source>
        <dbReference type="ARBA" id="ARBA00022448"/>
    </source>
</evidence>
<keyword evidence="9 14" id="KW-0560">Oxidoreductase</keyword>
<feature type="topological domain" description="Cytoplasmic" evidence="14">
    <location>
        <begin position="1"/>
        <end position="9"/>
    </location>
</feature>
<feature type="topological domain" description="Cytoplasmic" evidence="14">
    <location>
        <begin position="163"/>
        <end position="171"/>
    </location>
</feature>
<protein>
    <recommendedName>
        <fullName evidence="14">Disulfide bond formation protein B</fullName>
    </recommendedName>
    <alternativeName>
        <fullName evidence="14">Disulfide oxidoreductase</fullName>
    </alternativeName>
</protein>
<dbReference type="Gene3D" id="1.20.1550.10">
    <property type="entry name" value="DsbB-like"/>
    <property type="match status" value="1"/>
</dbReference>
<proteinExistence type="inferred from homology"/>
<keyword evidence="10 14" id="KW-0472">Membrane</keyword>
<dbReference type="Proteomes" id="UP001269267">
    <property type="component" value="Unassembled WGS sequence"/>
</dbReference>
<dbReference type="EMBL" id="JARWAI010000002">
    <property type="protein sequence ID" value="MDR5873770.1"/>
    <property type="molecule type" value="Genomic_DNA"/>
</dbReference>
<dbReference type="Pfam" id="PF02600">
    <property type="entry name" value="DsbB"/>
    <property type="match status" value="1"/>
</dbReference>
<evidence type="ECO:0000256" key="12">
    <source>
        <dbReference type="ARBA" id="ARBA00023186"/>
    </source>
</evidence>
<comment type="similarity">
    <text evidence="2 14">Belongs to the DsbB family.</text>
</comment>
<evidence type="ECO:0000256" key="11">
    <source>
        <dbReference type="ARBA" id="ARBA00023157"/>
    </source>
</evidence>
<dbReference type="InterPro" id="IPR050183">
    <property type="entry name" value="DsbB"/>
</dbReference>
<reference evidence="16 17" key="1">
    <citation type="submission" date="2023-04" db="EMBL/GenBank/DDBJ databases">
        <title>A long-awaited taxogenomic arrangement of the family Halomonadaceae.</title>
        <authorList>
            <person name="De La Haba R."/>
            <person name="Chuvochina M."/>
            <person name="Wittouck S."/>
            <person name="Arahal D.R."/>
            <person name="Sanchez-Porro C."/>
            <person name="Hugenholtz P."/>
            <person name="Ventosa A."/>
        </authorList>
    </citation>
    <scope>NUCLEOTIDE SEQUENCE [LARGE SCALE GENOMIC DNA]</scope>
    <source>
        <strain evidence="16 17">DSM 18042</strain>
    </source>
</reference>
<dbReference type="HAMAP" id="MF_00286">
    <property type="entry name" value="DsbB"/>
    <property type="match status" value="1"/>
</dbReference>